<gene>
    <name evidence="2" type="ORF">N656DRAFT_283162</name>
</gene>
<reference evidence="2" key="2">
    <citation type="submission" date="2023-05" db="EMBL/GenBank/DDBJ databases">
        <authorList>
            <consortium name="Lawrence Berkeley National Laboratory"/>
            <person name="Steindorff A."/>
            <person name="Hensen N."/>
            <person name="Bonometti L."/>
            <person name="Westerberg I."/>
            <person name="Brannstrom I.O."/>
            <person name="Guillou S."/>
            <person name="Cros-Aarteil S."/>
            <person name="Calhoun S."/>
            <person name="Haridas S."/>
            <person name="Kuo A."/>
            <person name="Mondo S."/>
            <person name="Pangilinan J."/>
            <person name="Riley R."/>
            <person name="Labutti K."/>
            <person name="Andreopoulos B."/>
            <person name="Lipzen A."/>
            <person name="Chen C."/>
            <person name="Yanf M."/>
            <person name="Daum C."/>
            <person name="Ng V."/>
            <person name="Clum A."/>
            <person name="Ohm R."/>
            <person name="Martin F."/>
            <person name="Silar P."/>
            <person name="Natvig D."/>
            <person name="Lalanne C."/>
            <person name="Gautier V."/>
            <person name="Ament-Velasquez S.L."/>
            <person name="Kruys A."/>
            <person name="Hutchinson M.I."/>
            <person name="Powell A.J."/>
            <person name="Barry K."/>
            <person name="Miller A.N."/>
            <person name="Grigoriev I.V."/>
            <person name="Debuchy R."/>
            <person name="Gladieux P."/>
            <person name="Thoren M.H."/>
            <person name="Johannesson H."/>
        </authorList>
    </citation>
    <scope>NUCLEOTIDE SEQUENCE</scope>
    <source>
        <strain evidence="2">CBS 508.74</strain>
    </source>
</reference>
<evidence type="ECO:0000313" key="2">
    <source>
        <dbReference type="EMBL" id="KAK4116919.1"/>
    </source>
</evidence>
<evidence type="ECO:0000256" key="1">
    <source>
        <dbReference type="SAM" id="MobiDB-lite"/>
    </source>
</evidence>
<name>A0AAN6YXZ8_9PEZI</name>
<protein>
    <submittedName>
        <fullName evidence="2">Uncharacterized protein</fullName>
    </submittedName>
</protein>
<reference evidence="2" key="1">
    <citation type="journal article" date="2023" name="Mol. Phylogenet. Evol.">
        <title>Genome-scale phylogeny and comparative genomics of the fungal order Sordariales.</title>
        <authorList>
            <person name="Hensen N."/>
            <person name="Bonometti L."/>
            <person name="Westerberg I."/>
            <person name="Brannstrom I.O."/>
            <person name="Guillou S."/>
            <person name="Cros-Aarteil S."/>
            <person name="Calhoun S."/>
            <person name="Haridas S."/>
            <person name="Kuo A."/>
            <person name="Mondo S."/>
            <person name="Pangilinan J."/>
            <person name="Riley R."/>
            <person name="LaButti K."/>
            <person name="Andreopoulos B."/>
            <person name="Lipzen A."/>
            <person name="Chen C."/>
            <person name="Yan M."/>
            <person name="Daum C."/>
            <person name="Ng V."/>
            <person name="Clum A."/>
            <person name="Steindorff A."/>
            <person name="Ohm R.A."/>
            <person name="Martin F."/>
            <person name="Silar P."/>
            <person name="Natvig D.O."/>
            <person name="Lalanne C."/>
            <person name="Gautier V."/>
            <person name="Ament-Velasquez S.L."/>
            <person name="Kruys A."/>
            <person name="Hutchinson M.I."/>
            <person name="Powell A.J."/>
            <person name="Barry K."/>
            <person name="Miller A.N."/>
            <person name="Grigoriev I.V."/>
            <person name="Debuchy R."/>
            <person name="Gladieux P."/>
            <person name="Hiltunen Thoren M."/>
            <person name="Johannesson H."/>
        </authorList>
    </citation>
    <scope>NUCLEOTIDE SEQUENCE</scope>
    <source>
        <strain evidence="2">CBS 508.74</strain>
    </source>
</reference>
<feature type="compositionally biased region" description="Polar residues" evidence="1">
    <location>
        <begin position="80"/>
        <end position="97"/>
    </location>
</feature>
<dbReference type="Proteomes" id="UP001302812">
    <property type="component" value="Unassembled WGS sequence"/>
</dbReference>
<dbReference type="RefSeq" id="XP_064674489.1">
    <property type="nucleotide sequence ID" value="XM_064809114.1"/>
</dbReference>
<dbReference type="EMBL" id="MU853333">
    <property type="protein sequence ID" value="KAK4116919.1"/>
    <property type="molecule type" value="Genomic_DNA"/>
</dbReference>
<proteinExistence type="predicted"/>
<comment type="caution">
    <text evidence="2">The sequence shown here is derived from an EMBL/GenBank/DDBJ whole genome shotgun (WGS) entry which is preliminary data.</text>
</comment>
<organism evidence="2 3">
    <name type="scientific">Canariomyces notabilis</name>
    <dbReference type="NCBI Taxonomy" id="2074819"/>
    <lineage>
        <taxon>Eukaryota</taxon>
        <taxon>Fungi</taxon>
        <taxon>Dikarya</taxon>
        <taxon>Ascomycota</taxon>
        <taxon>Pezizomycotina</taxon>
        <taxon>Sordariomycetes</taxon>
        <taxon>Sordariomycetidae</taxon>
        <taxon>Sordariales</taxon>
        <taxon>Chaetomiaceae</taxon>
        <taxon>Canariomyces</taxon>
    </lineage>
</organism>
<sequence>MRGAPLRAGESRSGYERNWATYLGPDVYKRGRRFPSSSAKIDISPRSPSSVRTRAANLTTLITLNCCCFCPSPCLTNSPPTQCASLSPSSTRAATRPQSKKFPTPRAGRGIVPERTPSRSTAPDPAKTVSPSKPETWADSGATCRCLVRPLSSDAA</sequence>
<dbReference type="GeneID" id="89933237"/>
<feature type="region of interest" description="Disordered" evidence="1">
    <location>
        <begin position="80"/>
        <end position="139"/>
    </location>
</feature>
<evidence type="ECO:0000313" key="3">
    <source>
        <dbReference type="Proteomes" id="UP001302812"/>
    </source>
</evidence>
<dbReference type="AlphaFoldDB" id="A0AAN6YXZ8"/>
<keyword evidence="3" id="KW-1185">Reference proteome</keyword>
<accession>A0AAN6YXZ8</accession>